<evidence type="ECO:0000256" key="1">
    <source>
        <dbReference type="SAM" id="MobiDB-lite"/>
    </source>
</evidence>
<organism evidence="2 3">
    <name type="scientific">Natrinema gari JCM 14663</name>
    <dbReference type="NCBI Taxonomy" id="1230459"/>
    <lineage>
        <taxon>Archaea</taxon>
        <taxon>Methanobacteriati</taxon>
        <taxon>Methanobacteriota</taxon>
        <taxon>Stenosarchaea group</taxon>
        <taxon>Halobacteria</taxon>
        <taxon>Halobacteriales</taxon>
        <taxon>Natrialbaceae</taxon>
        <taxon>Natrinema</taxon>
    </lineage>
</organism>
<comment type="caution">
    <text evidence="2">The sequence shown here is derived from an EMBL/GenBank/DDBJ whole genome shotgun (WGS) entry which is preliminary data.</text>
</comment>
<sequence length="65" mass="7111">MATAAVRAPSSERNPDRTLLTQSPTTGVSISAMIAENEFITSGSARFFGPYTYLMSLEHCNDIRK</sequence>
<feature type="region of interest" description="Disordered" evidence="1">
    <location>
        <begin position="1"/>
        <end position="23"/>
    </location>
</feature>
<gene>
    <name evidence="2" type="ORF">C486_02438</name>
</gene>
<accession>L9ZAZ6</accession>
<protein>
    <submittedName>
        <fullName evidence="2">Uncharacterized protein</fullName>
    </submittedName>
</protein>
<name>L9ZAZ6_9EURY</name>
<reference evidence="2 3" key="1">
    <citation type="journal article" date="2014" name="PLoS Genet.">
        <title>Phylogenetically driven sequencing of extremely halophilic archaea reveals strategies for static and dynamic osmo-response.</title>
        <authorList>
            <person name="Becker E.A."/>
            <person name="Seitzer P.M."/>
            <person name="Tritt A."/>
            <person name="Larsen D."/>
            <person name="Krusor M."/>
            <person name="Yao A.I."/>
            <person name="Wu D."/>
            <person name="Madern D."/>
            <person name="Eisen J.A."/>
            <person name="Darling A.E."/>
            <person name="Facciotti M.T."/>
        </authorList>
    </citation>
    <scope>NUCLEOTIDE SEQUENCE [LARGE SCALE GENOMIC DNA]</scope>
    <source>
        <strain evidence="2 3">JCM 14663</strain>
    </source>
</reference>
<keyword evidence="3" id="KW-1185">Reference proteome</keyword>
<evidence type="ECO:0000313" key="2">
    <source>
        <dbReference type="EMBL" id="ELY83186.1"/>
    </source>
</evidence>
<dbReference type="PATRIC" id="fig|1230459.4.peg.478"/>
<proteinExistence type="predicted"/>
<dbReference type="Proteomes" id="UP000011592">
    <property type="component" value="Unassembled WGS sequence"/>
</dbReference>
<dbReference type="EMBL" id="AOIJ01000032">
    <property type="protein sequence ID" value="ELY83186.1"/>
    <property type="molecule type" value="Genomic_DNA"/>
</dbReference>
<evidence type="ECO:0000313" key="3">
    <source>
        <dbReference type="Proteomes" id="UP000011592"/>
    </source>
</evidence>
<dbReference type="AlphaFoldDB" id="L9ZAZ6"/>